<evidence type="ECO:0000256" key="3">
    <source>
        <dbReference type="ARBA" id="ARBA00022475"/>
    </source>
</evidence>
<dbReference type="PANTHER" id="PTHR23513">
    <property type="entry name" value="INTEGRAL MEMBRANE EFFLUX PROTEIN-RELATED"/>
    <property type="match status" value="1"/>
</dbReference>
<dbReference type="Pfam" id="PF07690">
    <property type="entry name" value="MFS_1"/>
    <property type="match status" value="1"/>
</dbReference>
<dbReference type="Proteomes" id="UP001056500">
    <property type="component" value="Chromosome"/>
</dbReference>
<keyword evidence="2" id="KW-0813">Transport</keyword>
<feature type="transmembrane region" description="Helical" evidence="7">
    <location>
        <begin position="166"/>
        <end position="184"/>
    </location>
</feature>
<evidence type="ECO:0000256" key="1">
    <source>
        <dbReference type="ARBA" id="ARBA00004651"/>
    </source>
</evidence>
<accession>A0ABY4WEI4</accession>
<keyword evidence="3" id="KW-1003">Cell membrane</keyword>
<feature type="transmembrane region" description="Helical" evidence="7">
    <location>
        <begin position="286"/>
        <end position="306"/>
    </location>
</feature>
<feature type="transmembrane region" description="Helical" evidence="7">
    <location>
        <begin position="76"/>
        <end position="96"/>
    </location>
</feature>
<feature type="transmembrane region" description="Helical" evidence="7">
    <location>
        <begin position="42"/>
        <end position="64"/>
    </location>
</feature>
<dbReference type="PANTHER" id="PTHR23513:SF11">
    <property type="entry name" value="STAPHYLOFERRIN A TRANSPORTER"/>
    <property type="match status" value="1"/>
</dbReference>
<dbReference type="RefSeq" id="WP_251872545.1">
    <property type="nucleotide sequence ID" value="NZ_CP098755.1"/>
</dbReference>
<feature type="transmembrane region" description="Helical" evidence="7">
    <location>
        <begin position="12"/>
        <end position="36"/>
    </location>
</feature>
<keyword evidence="5 7" id="KW-1133">Transmembrane helix</keyword>
<name>A0ABY4WEI4_9BACL</name>
<evidence type="ECO:0000313" key="9">
    <source>
        <dbReference type="EMBL" id="USG65463.1"/>
    </source>
</evidence>
<proteinExistence type="predicted"/>
<reference evidence="9" key="1">
    <citation type="submission" date="2022-06" db="EMBL/GenBank/DDBJ databases">
        <title>Genome sequencing of Brevibacillus sp. BB3-R1.</title>
        <authorList>
            <person name="Heo J."/>
            <person name="Lee D."/>
            <person name="Won M."/>
            <person name="Han B.-H."/>
            <person name="Hong S.-B."/>
            <person name="Kwon S.-W."/>
        </authorList>
    </citation>
    <scope>NUCLEOTIDE SEQUENCE</scope>
    <source>
        <strain evidence="9">BB3-R1</strain>
    </source>
</reference>
<keyword evidence="4 7" id="KW-0812">Transmembrane</keyword>
<organism evidence="9 10">
    <name type="scientific">Brevibacillus ruminantium</name>
    <dbReference type="NCBI Taxonomy" id="2950604"/>
    <lineage>
        <taxon>Bacteria</taxon>
        <taxon>Bacillati</taxon>
        <taxon>Bacillota</taxon>
        <taxon>Bacilli</taxon>
        <taxon>Bacillales</taxon>
        <taxon>Paenibacillaceae</taxon>
        <taxon>Brevibacillus</taxon>
    </lineage>
</organism>
<feature type="transmembrane region" description="Helical" evidence="7">
    <location>
        <begin position="349"/>
        <end position="369"/>
    </location>
</feature>
<evidence type="ECO:0000256" key="5">
    <source>
        <dbReference type="ARBA" id="ARBA00022989"/>
    </source>
</evidence>
<keyword evidence="6 7" id="KW-0472">Membrane</keyword>
<evidence type="ECO:0000256" key="6">
    <source>
        <dbReference type="ARBA" id="ARBA00023136"/>
    </source>
</evidence>
<dbReference type="CDD" id="cd06173">
    <property type="entry name" value="MFS_MefA_like"/>
    <property type="match status" value="1"/>
</dbReference>
<dbReference type="InterPro" id="IPR036259">
    <property type="entry name" value="MFS_trans_sf"/>
</dbReference>
<dbReference type="Gene3D" id="1.20.1250.20">
    <property type="entry name" value="MFS general substrate transporter like domains"/>
    <property type="match status" value="1"/>
</dbReference>
<evidence type="ECO:0000256" key="4">
    <source>
        <dbReference type="ARBA" id="ARBA00022692"/>
    </source>
</evidence>
<feature type="transmembrane region" description="Helical" evidence="7">
    <location>
        <begin position="222"/>
        <end position="243"/>
    </location>
</feature>
<comment type="subcellular location">
    <subcellularLocation>
        <location evidence="1">Cell membrane</location>
        <topology evidence="1">Multi-pass membrane protein</topology>
    </subcellularLocation>
</comment>
<feature type="domain" description="Major facilitator superfamily (MFS) profile" evidence="8">
    <location>
        <begin position="9"/>
        <end position="400"/>
    </location>
</feature>
<feature type="transmembrane region" description="Helical" evidence="7">
    <location>
        <begin position="375"/>
        <end position="394"/>
    </location>
</feature>
<evidence type="ECO:0000256" key="2">
    <source>
        <dbReference type="ARBA" id="ARBA00022448"/>
    </source>
</evidence>
<evidence type="ECO:0000259" key="8">
    <source>
        <dbReference type="PROSITE" id="PS50850"/>
    </source>
</evidence>
<feature type="transmembrane region" description="Helical" evidence="7">
    <location>
        <begin position="255"/>
        <end position="279"/>
    </location>
</feature>
<evidence type="ECO:0000256" key="7">
    <source>
        <dbReference type="SAM" id="Phobius"/>
    </source>
</evidence>
<evidence type="ECO:0000313" key="10">
    <source>
        <dbReference type="Proteomes" id="UP001056500"/>
    </source>
</evidence>
<dbReference type="InterPro" id="IPR011701">
    <property type="entry name" value="MFS"/>
</dbReference>
<protein>
    <submittedName>
        <fullName evidence="9">MFS transporter</fullName>
    </submittedName>
</protein>
<dbReference type="InterPro" id="IPR020846">
    <property type="entry name" value="MFS_dom"/>
</dbReference>
<keyword evidence="10" id="KW-1185">Reference proteome</keyword>
<gene>
    <name evidence="9" type="ORF">NDK47_25715</name>
</gene>
<sequence>MREVFGNREFKKLFFSNLFSGFGQGMTMIGIAWYLVESTGSAELLGTTMLTSAVLMFFVGPYIGTLIDRLSRKKMMLAEHAIGFSVLGLLSVWGFFGDYAEWMLITIYLVTTLMYQIHYPSQAALVQETFDSKHYNDINSLLEIEGQTASVLAGGFAGFLLGHFGLHLVLLINALTYLFAYLLMSTMSYTFTLEKEARQNVGVSWLGQLYQSWVYIRSKRGFLVFGISAMMPFIAVMASNLLSPVYVNQTLKADVAIYSMGEVTYAIGAVSAGLLVSLLVRRIGQLPAMVGNTLLFAVATIAMVAVAEGWGFVAASIFFGWCNSSIRLVRQTLYMNVVPKQVMGRVMSFFNSVGMIMRLLLIGLFTMMVDRTGAGAGYLVLAGLLMLAALGIIMSMRHLLAAAETGGRVAAEERGA</sequence>
<dbReference type="SUPFAM" id="SSF103473">
    <property type="entry name" value="MFS general substrate transporter"/>
    <property type="match status" value="1"/>
</dbReference>
<dbReference type="PROSITE" id="PS50850">
    <property type="entry name" value="MFS"/>
    <property type="match status" value="1"/>
</dbReference>
<dbReference type="EMBL" id="CP098755">
    <property type="protein sequence ID" value="USG65463.1"/>
    <property type="molecule type" value="Genomic_DNA"/>
</dbReference>